<evidence type="ECO:0000256" key="11">
    <source>
        <dbReference type="ARBA" id="ARBA00022617"/>
    </source>
</evidence>
<dbReference type="PANTHER" id="PTHR38689:SF1">
    <property type="entry name" value="SUCCINATE DEHYDROGENASE HYDROPHOBIC MEMBRANE ANCHOR SUBUNIT"/>
    <property type="match status" value="1"/>
</dbReference>
<feature type="transmembrane region" description="Helical" evidence="18">
    <location>
        <begin position="40"/>
        <end position="62"/>
    </location>
</feature>
<evidence type="ECO:0000256" key="4">
    <source>
        <dbReference type="ARBA" id="ARBA00005163"/>
    </source>
</evidence>
<dbReference type="UniPathway" id="UPA00223"/>
<keyword evidence="11" id="KW-0349">Heme</keyword>
<feature type="transmembrane region" description="Helical" evidence="18">
    <location>
        <begin position="68"/>
        <end position="86"/>
    </location>
</feature>
<evidence type="ECO:0000313" key="19">
    <source>
        <dbReference type="EMBL" id="TLX41035.1"/>
    </source>
</evidence>
<keyword evidence="8" id="KW-1003">Cell membrane</keyword>
<dbReference type="GO" id="GO:0005886">
    <property type="term" value="C:plasma membrane"/>
    <property type="evidence" value="ECO:0007669"/>
    <property type="project" value="UniProtKB-SubCell"/>
</dbReference>
<dbReference type="Pfam" id="PF01127">
    <property type="entry name" value="Sdh_cyt"/>
    <property type="match status" value="1"/>
</dbReference>
<sequence length="135" mass="14173">MSTTPSSGHTPMRTALGRVRGLGSAHSGTDHFFKQRVTGLANLILMIAFIAIVISLAGSSYAATRATLGSPFVAVVLLLTLLSVTTHMRIGMQVVIEDYIHTESLKVLLIVANTFFSIAIALAGAFAVLKISMGG</sequence>
<keyword evidence="16" id="KW-0408">Iron</keyword>
<keyword evidence="13" id="KW-0479">Metal-binding</keyword>
<evidence type="ECO:0000256" key="17">
    <source>
        <dbReference type="ARBA" id="ARBA00023136"/>
    </source>
</evidence>
<evidence type="ECO:0000256" key="18">
    <source>
        <dbReference type="SAM" id="Phobius"/>
    </source>
</evidence>
<dbReference type="GO" id="GO:0006099">
    <property type="term" value="P:tricarboxylic acid cycle"/>
    <property type="evidence" value="ECO:0007669"/>
    <property type="project" value="UniProtKB-UniPathway"/>
</dbReference>
<comment type="subcellular location">
    <subcellularLocation>
        <location evidence="3">Cell inner membrane</location>
        <topology evidence="3">Multi-pass membrane protein</topology>
    </subcellularLocation>
</comment>
<dbReference type="GO" id="GO:0009055">
    <property type="term" value="F:electron transfer activity"/>
    <property type="evidence" value="ECO:0007669"/>
    <property type="project" value="TreeGrafter"/>
</dbReference>
<evidence type="ECO:0000256" key="15">
    <source>
        <dbReference type="ARBA" id="ARBA00022989"/>
    </source>
</evidence>
<evidence type="ECO:0000256" key="16">
    <source>
        <dbReference type="ARBA" id="ARBA00023004"/>
    </source>
</evidence>
<evidence type="ECO:0000256" key="8">
    <source>
        <dbReference type="ARBA" id="ARBA00022475"/>
    </source>
</evidence>
<reference evidence="19 20" key="1">
    <citation type="submission" date="2019-05" db="EMBL/GenBank/DDBJ databases">
        <authorList>
            <person name="Zhou X."/>
        </authorList>
    </citation>
    <scope>NUCLEOTIDE SEQUENCE [LARGE SCALE GENOMIC DNA]</scope>
    <source>
        <strain evidence="19 20">DSM 432</strain>
    </source>
</reference>
<evidence type="ECO:0000256" key="2">
    <source>
        <dbReference type="ARBA" id="ARBA00004050"/>
    </source>
</evidence>
<dbReference type="AlphaFoldDB" id="A0A6C1K9N9"/>
<dbReference type="OrthoDB" id="9809280at2"/>
<dbReference type="NCBIfam" id="TIGR02968">
    <property type="entry name" value="succ_dehyd_anc"/>
    <property type="match status" value="1"/>
</dbReference>
<dbReference type="GO" id="GO:0017004">
    <property type="term" value="P:cytochrome complex assembly"/>
    <property type="evidence" value="ECO:0007669"/>
    <property type="project" value="TreeGrafter"/>
</dbReference>
<dbReference type="GO" id="GO:0046872">
    <property type="term" value="F:metal ion binding"/>
    <property type="evidence" value="ECO:0007669"/>
    <property type="project" value="UniProtKB-KW"/>
</dbReference>
<keyword evidence="17 18" id="KW-0472">Membrane</keyword>
<keyword evidence="9" id="KW-0997">Cell inner membrane</keyword>
<evidence type="ECO:0000256" key="7">
    <source>
        <dbReference type="ARBA" id="ARBA00022448"/>
    </source>
</evidence>
<evidence type="ECO:0000256" key="6">
    <source>
        <dbReference type="ARBA" id="ARBA00019425"/>
    </source>
</evidence>
<evidence type="ECO:0000256" key="13">
    <source>
        <dbReference type="ARBA" id="ARBA00022723"/>
    </source>
</evidence>
<feature type="transmembrane region" description="Helical" evidence="18">
    <location>
        <begin position="107"/>
        <end position="129"/>
    </location>
</feature>
<dbReference type="Gene3D" id="1.20.1300.10">
    <property type="entry name" value="Fumarate reductase/succinate dehydrogenase, transmembrane subunit"/>
    <property type="match status" value="1"/>
</dbReference>
<evidence type="ECO:0000256" key="9">
    <source>
        <dbReference type="ARBA" id="ARBA00022519"/>
    </source>
</evidence>
<dbReference type="InterPro" id="IPR034804">
    <property type="entry name" value="SQR/QFR_C/D"/>
</dbReference>
<dbReference type="PANTHER" id="PTHR38689">
    <property type="entry name" value="SUCCINATE DEHYDROGENASE HYDROPHOBIC MEMBRANE ANCHOR SUBUNIT"/>
    <property type="match status" value="1"/>
</dbReference>
<keyword evidence="12 18" id="KW-0812">Transmembrane</keyword>
<evidence type="ECO:0000256" key="10">
    <source>
        <dbReference type="ARBA" id="ARBA00022532"/>
    </source>
</evidence>
<evidence type="ECO:0000256" key="14">
    <source>
        <dbReference type="ARBA" id="ARBA00022982"/>
    </source>
</evidence>
<comment type="cofactor">
    <cofactor evidence="1">
        <name>heme</name>
        <dbReference type="ChEBI" id="CHEBI:30413"/>
    </cofactor>
</comment>
<accession>A0A6C1K9N9</accession>
<evidence type="ECO:0000313" key="20">
    <source>
        <dbReference type="Proteomes" id="UP000305131"/>
    </source>
</evidence>
<dbReference type="Proteomes" id="UP000305131">
    <property type="component" value="Unassembled WGS sequence"/>
</dbReference>
<comment type="subunit">
    <text evidence="5">Part of an enzyme complex containing four subunits: a flavoprotein, an iron-sulfur protein, plus two membrane-anchoring proteins, SdhC and SdhD.</text>
</comment>
<name>A0A6C1K9N9_XANAU</name>
<proteinExistence type="predicted"/>
<evidence type="ECO:0000256" key="1">
    <source>
        <dbReference type="ARBA" id="ARBA00001971"/>
    </source>
</evidence>
<keyword evidence="10" id="KW-0816">Tricarboxylic acid cycle</keyword>
<keyword evidence="7" id="KW-0813">Transport</keyword>
<keyword evidence="15 18" id="KW-1133">Transmembrane helix</keyword>
<evidence type="ECO:0000256" key="5">
    <source>
        <dbReference type="ARBA" id="ARBA00011558"/>
    </source>
</evidence>
<organism evidence="19 20">
    <name type="scientific">Xanthobacter autotrophicus</name>
    <dbReference type="NCBI Taxonomy" id="280"/>
    <lineage>
        <taxon>Bacteria</taxon>
        <taxon>Pseudomonadati</taxon>
        <taxon>Pseudomonadota</taxon>
        <taxon>Alphaproteobacteria</taxon>
        <taxon>Hyphomicrobiales</taxon>
        <taxon>Xanthobacteraceae</taxon>
        <taxon>Xanthobacter</taxon>
    </lineage>
</organism>
<protein>
    <recommendedName>
        <fullName evidence="6">Succinate dehydrogenase hydrophobic membrane anchor subunit</fullName>
    </recommendedName>
</protein>
<evidence type="ECO:0000256" key="3">
    <source>
        <dbReference type="ARBA" id="ARBA00004429"/>
    </source>
</evidence>
<comment type="function">
    <text evidence="2">Membrane-anchoring subunit of succinate dehydrogenase (SDH).</text>
</comment>
<dbReference type="GO" id="GO:0020037">
    <property type="term" value="F:heme binding"/>
    <property type="evidence" value="ECO:0007669"/>
    <property type="project" value="InterPro"/>
</dbReference>
<gene>
    <name evidence="19" type="primary">sdhD</name>
    <name evidence="19" type="ORF">FBQ73_21615</name>
</gene>
<dbReference type="CDD" id="cd03495">
    <property type="entry name" value="SQR_TypeC_SdhD_like"/>
    <property type="match status" value="1"/>
</dbReference>
<dbReference type="EMBL" id="VAUP01000041">
    <property type="protein sequence ID" value="TLX41035.1"/>
    <property type="molecule type" value="Genomic_DNA"/>
</dbReference>
<dbReference type="GeneID" id="95776055"/>
<keyword evidence="14" id="KW-0249">Electron transport</keyword>
<evidence type="ECO:0000256" key="12">
    <source>
        <dbReference type="ARBA" id="ARBA00022692"/>
    </source>
</evidence>
<comment type="caution">
    <text evidence="19">The sequence shown here is derived from an EMBL/GenBank/DDBJ whole genome shotgun (WGS) entry which is preliminary data.</text>
</comment>
<dbReference type="InterPro" id="IPR014312">
    <property type="entry name" value="Succ_DH_anchor"/>
</dbReference>
<dbReference type="SUPFAM" id="SSF81343">
    <property type="entry name" value="Fumarate reductase respiratory complex transmembrane subunits"/>
    <property type="match status" value="1"/>
</dbReference>
<comment type="pathway">
    <text evidence="4">Carbohydrate metabolism; tricarboxylic acid cycle.</text>
</comment>
<dbReference type="InterPro" id="IPR000701">
    <property type="entry name" value="SuccDH_FuR_B_TM-su"/>
</dbReference>
<dbReference type="RefSeq" id="WP_138401542.1">
    <property type="nucleotide sequence ID" value="NZ_JBAFVI010000007.1"/>
</dbReference>